<evidence type="ECO:0000313" key="1">
    <source>
        <dbReference type="EMBL" id="MPN64019.1"/>
    </source>
</evidence>
<dbReference type="AlphaFoldDB" id="A0A645JMP3"/>
<gene>
    <name evidence="1" type="ORF">SDC9_211788</name>
</gene>
<protein>
    <submittedName>
        <fullName evidence="1">Uncharacterized protein</fullName>
    </submittedName>
</protein>
<accession>A0A645JMP3</accession>
<organism evidence="1">
    <name type="scientific">bioreactor metagenome</name>
    <dbReference type="NCBI Taxonomy" id="1076179"/>
    <lineage>
        <taxon>unclassified sequences</taxon>
        <taxon>metagenomes</taxon>
        <taxon>ecological metagenomes</taxon>
    </lineage>
</organism>
<proteinExistence type="predicted"/>
<sequence length="39" mass="4382">MKVHTKAPIYKESDMAVRFIKLRKIAFNGQTTKSDGTGL</sequence>
<reference evidence="1" key="1">
    <citation type="submission" date="2019-08" db="EMBL/GenBank/DDBJ databases">
        <authorList>
            <person name="Kucharzyk K."/>
            <person name="Murdoch R.W."/>
            <person name="Higgins S."/>
            <person name="Loffler F."/>
        </authorList>
    </citation>
    <scope>NUCLEOTIDE SEQUENCE</scope>
</reference>
<comment type="caution">
    <text evidence="1">The sequence shown here is derived from an EMBL/GenBank/DDBJ whole genome shotgun (WGS) entry which is preliminary data.</text>
</comment>
<dbReference type="EMBL" id="VSSQ01144337">
    <property type="protein sequence ID" value="MPN64019.1"/>
    <property type="molecule type" value="Genomic_DNA"/>
</dbReference>
<name>A0A645JMP3_9ZZZZ</name>